<evidence type="ECO:0000256" key="2">
    <source>
        <dbReference type="ARBA" id="ARBA00012438"/>
    </source>
</evidence>
<dbReference type="SMART" id="SM00388">
    <property type="entry name" value="HisKA"/>
    <property type="match status" value="1"/>
</dbReference>
<evidence type="ECO:0000313" key="4">
    <source>
        <dbReference type="EMBL" id="BAS98364.1"/>
    </source>
</evidence>
<dbReference type="Proteomes" id="UP000059680">
    <property type="component" value="Chromosome 6"/>
</dbReference>
<reference evidence="4 5" key="3">
    <citation type="journal article" date="2013" name="Rice">
        <title>Improvement of the Oryza sativa Nipponbare reference genome using next generation sequence and optical map data.</title>
        <authorList>
            <person name="Kawahara Y."/>
            <person name="de la Bastide M."/>
            <person name="Hamilton J.P."/>
            <person name="Kanamori H."/>
            <person name="McCombie W.R."/>
            <person name="Ouyang S."/>
            <person name="Schwartz D.C."/>
            <person name="Tanaka T."/>
            <person name="Wu J."/>
            <person name="Zhou S."/>
            <person name="Childs K.L."/>
            <person name="Davidson R.M."/>
            <person name="Lin H."/>
            <person name="Quesada-Ocampo L."/>
            <person name="Vaillancourt B."/>
            <person name="Sakai H."/>
            <person name="Lee S.S."/>
            <person name="Kim J."/>
            <person name="Numa H."/>
            <person name="Itoh T."/>
            <person name="Buell C.R."/>
            <person name="Matsumoto T."/>
        </authorList>
    </citation>
    <scope>NUCLEOTIDE SEQUENCE [LARGE SCALE GENOMIC DNA]</scope>
    <source>
        <strain evidence="5">cv. Nipponbare</strain>
    </source>
</reference>
<organism evidence="4 5">
    <name type="scientific">Oryza sativa subsp. japonica</name>
    <name type="common">Rice</name>
    <dbReference type="NCBI Taxonomy" id="39947"/>
    <lineage>
        <taxon>Eukaryota</taxon>
        <taxon>Viridiplantae</taxon>
        <taxon>Streptophyta</taxon>
        <taxon>Embryophyta</taxon>
        <taxon>Tracheophyta</taxon>
        <taxon>Spermatophyta</taxon>
        <taxon>Magnoliopsida</taxon>
        <taxon>Liliopsida</taxon>
        <taxon>Poales</taxon>
        <taxon>Poaceae</taxon>
        <taxon>BOP clade</taxon>
        <taxon>Oryzoideae</taxon>
        <taxon>Oryzeae</taxon>
        <taxon>Oryzinae</taxon>
        <taxon>Oryza</taxon>
        <taxon>Oryza sativa</taxon>
    </lineage>
</organism>
<sequence>MANEARQAFQGVMSQGMRRPIHSILGLVSMLQEETLAPEQRLVVDTMAHTASIVSTLINDVKEMLADSRDRLPLETRPFHLHAMIRDAACVARCLTGRTEPGHVTLRVHTDDDDVLEDRLGQSLPTAAGARVAAVDI</sequence>
<dbReference type="Pfam" id="PF00512">
    <property type="entry name" value="HisKA"/>
    <property type="match status" value="1"/>
</dbReference>
<evidence type="ECO:0000256" key="1">
    <source>
        <dbReference type="ARBA" id="ARBA00000085"/>
    </source>
</evidence>
<dbReference type="GO" id="GO:0046872">
    <property type="term" value="F:metal ion binding"/>
    <property type="evidence" value="ECO:0007669"/>
    <property type="project" value="UniProtKB-KW"/>
</dbReference>
<feature type="domain" description="Signal transduction histidine kinase dimerisation/phosphoacceptor" evidence="3">
    <location>
        <begin position="5"/>
        <end position="70"/>
    </location>
</feature>
<dbReference type="InterPro" id="IPR036097">
    <property type="entry name" value="HisK_dim/P_sf"/>
</dbReference>
<dbReference type="FunCoup" id="A0A0P0WYC8">
    <property type="interactions" value="1"/>
</dbReference>
<name>A0A0P0WYC8_ORYSJ</name>
<keyword evidence="5" id="KW-1185">Reference proteome</keyword>
<dbReference type="EMBL" id="AP014962">
    <property type="protein sequence ID" value="BAS98364.1"/>
    <property type="molecule type" value="Genomic_DNA"/>
</dbReference>
<accession>A0A0P0WYC8</accession>
<dbReference type="STRING" id="39947.A0A0P0WYC8"/>
<dbReference type="PANTHER" id="PTHR24423">
    <property type="entry name" value="TWO-COMPONENT SENSOR HISTIDINE KINASE"/>
    <property type="match status" value="1"/>
</dbReference>
<dbReference type="PANTHER" id="PTHR24423:SF624">
    <property type="entry name" value="ETHYLENE RECEPTOR 3"/>
    <property type="match status" value="1"/>
</dbReference>
<reference evidence="4 5" key="2">
    <citation type="journal article" date="2013" name="Plant Cell Physiol.">
        <title>Rice Annotation Project Database (RAP-DB): an integrative and interactive database for rice genomics.</title>
        <authorList>
            <person name="Sakai H."/>
            <person name="Lee S.S."/>
            <person name="Tanaka T."/>
            <person name="Numa H."/>
            <person name="Kim J."/>
            <person name="Kawahara Y."/>
            <person name="Wakimoto H."/>
            <person name="Yang C.C."/>
            <person name="Iwamoto M."/>
            <person name="Abe T."/>
            <person name="Yamada Y."/>
            <person name="Muto A."/>
            <person name="Inokuchi H."/>
            <person name="Ikemura T."/>
            <person name="Matsumoto T."/>
            <person name="Sasaki T."/>
            <person name="Itoh T."/>
        </authorList>
    </citation>
    <scope>NUCLEOTIDE SEQUENCE [LARGE SCALE GENOMIC DNA]</scope>
    <source>
        <strain evidence="5">cv. Nipponbare</strain>
    </source>
</reference>
<dbReference type="CDD" id="cd00082">
    <property type="entry name" value="HisKA"/>
    <property type="match status" value="1"/>
</dbReference>
<dbReference type="InterPro" id="IPR003661">
    <property type="entry name" value="HisK_dim/P_dom"/>
</dbReference>
<evidence type="ECO:0000259" key="3">
    <source>
        <dbReference type="SMART" id="SM00388"/>
    </source>
</evidence>
<evidence type="ECO:0000313" key="5">
    <source>
        <dbReference type="Proteomes" id="UP000059680"/>
    </source>
</evidence>
<proteinExistence type="predicted"/>
<dbReference type="GO" id="GO:0005524">
    <property type="term" value="F:ATP binding"/>
    <property type="evidence" value="ECO:0007669"/>
    <property type="project" value="UniProtKB-KW"/>
</dbReference>
<protein>
    <recommendedName>
        <fullName evidence="2">histidine kinase</fullName>
        <ecNumber evidence="2">2.7.13.3</ecNumber>
    </recommendedName>
</protein>
<dbReference type="Gene3D" id="1.10.287.130">
    <property type="match status" value="1"/>
</dbReference>
<gene>
    <name evidence="4" type="ordered locus">Os06g0579350</name>
    <name evidence="4" type="ORF">OSNPB_060579350</name>
</gene>
<comment type="catalytic activity">
    <reaction evidence="1">
        <text>ATP + protein L-histidine = ADP + protein N-phospho-L-histidine.</text>
        <dbReference type="EC" id="2.7.13.3"/>
    </reaction>
</comment>
<dbReference type="GO" id="GO:0000155">
    <property type="term" value="F:phosphorelay sensor kinase activity"/>
    <property type="evidence" value="ECO:0007669"/>
    <property type="project" value="InterPro"/>
</dbReference>
<dbReference type="EC" id="2.7.13.3" evidence="2"/>
<dbReference type="PaxDb" id="39947-A0A0P0WYC8"/>
<dbReference type="InParanoid" id="A0A0P0WYC8"/>
<dbReference type="AlphaFoldDB" id="A0A0P0WYC8"/>
<reference evidence="5" key="1">
    <citation type="journal article" date="2005" name="Nature">
        <title>The map-based sequence of the rice genome.</title>
        <authorList>
            <consortium name="International rice genome sequencing project (IRGSP)"/>
            <person name="Matsumoto T."/>
            <person name="Wu J."/>
            <person name="Kanamori H."/>
            <person name="Katayose Y."/>
            <person name="Fujisawa M."/>
            <person name="Namiki N."/>
            <person name="Mizuno H."/>
            <person name="Yamamoto K."/>
            <person name="Antonio B.A."/>
            <person name="Baba T."/>
            <person name="Sakata K."/>
            <person name="Nagamura Y."/>
            <person name="Aoki H."/>
            <person name="Arikawa K."/>
            <person name="Arita K."/>
            <person name="Bito T."/>
            <person name="Chiden Y."/>
            <person name="Fujitsuka N."/>
            <person name="Fukunaka R."/>
            <person name="Hamada M."/>
            <person name="Harada C."/>
            <person name="Hayashi A."/>
            <person name="Hijishita S."/>
            <person name="Honda M."/>
            <person name="Hosokawa S."/>
            <person name="Ichikawa Y."/>
            <person name="Idonuma A."/>
            <person name="Iijima M."/>
            <person name="Ikeda M."/>
            <person name="Ikeno M."/>
            <person name="Ito K."/>
            <person name="Ito S."/>
            <person name="Ito T."/>
            <person name="Ito Y."/>
            <person name="Ito Y."/>
            <person name="Iwabuchi A."/>
            <person name="Kamiya K."/>
            <person name="Karasawa W."/>
            <person name="Kurita K."/>
            <person name="Katagiri S."/>
            <person name="Kikuta A."/>
            <person name="Kobayashi H."/>
            <person name="Kobayashi N."/>
            <person name="Machita K."/>
            <person name="Maehara T."/>
            <person name="Masukawa M."/>
            <person name="Mizubayashi T."/>
            <person name="Mukai Y."/>
            <person name="Nagasaki H."/>
            <person name="Nagata Y."/>
            <person name="Naito S."/>
            <person name="Nakashima M."/>
            <person name="Nakama Y."/>
            <person name="Nakamichi Y."/>
            <person name="Nakamura M."/>
            <person name="Meguro A."/>
            <person name="Negishi M."/>
            <person name="Ohta I."/>
            <person name="Ohta T."/>
            <person name="Okamoto M."/>
            <person name="Ono N."/>
            <person name="Saji S."/>
            <person name="Sakaguchi M."/>
            <person name="Sakai K."/>
            <person name="Shibata M."/>
            <person name="Shimokawa T."/>
            <person name="Song J."/>
            <person name="Takazaki Y."/>
            <person name="Terasawa K."/>
            <person name="Tsugane M."/>
            <person name="Tsuji K."/>
            <person name="Ueda S."/>
            <person name="Waki K."/>
            <person name="Yamagata H."/>
            <person name="Yamamoto M."/>
            <person name="Yamamoto S."/>
            <person name="Yamane H."/>
            <person name="Yoshiki S."/>
            <person name="Yoshihara R."/>
            <person name="Yukawa K."/>
            <person name="Zhong H."/>
            <person name="Yano M."/>
            <person name="Yuan Q."/>
            <person name="Ouyang S."/>
            <person name="Liu J."/>
            <person name="Jones K.M."/>
            <person name="Gansberger K."/>
            <person name="Moffat K."/>
            <person name="Hill J."/>
            <person name="Bera J."/>
            <person name="Fadrosh D."/>
            <person name="Jin S."/>
            <person name="Johri S."/>
            <person name="Kim M."/>
            <person name="Overton L."/>
            <person name="Reardon M."/>
            <person name="Tsitrin T."/>
            <person name="Vuong H."/>
            <person name="Weaver B."/>
            <person name="Ciecko A."/>
            <person name="Tallon L."/>
            <person name="Jackson J."/>
            <person name="Pai G."/>
            <person name="Aken S.V."/>
            <person name="Utterback T."/>
            <person name="Reidmuller S."/>
            <person name="Feldblyum T."/>
            <person name="Hsiao J."/>
            <person name="Zismann V."/>
            <person name="Iobst S."/>
            <person name="de Vazeille A.R."/>
            <person name="Buell C.R."/>
            <person name="Ying K."/>
            <person name="Li Y."/>
            <person name="Lu T."/>
            <person name="Huang Y."/>
            <person name="Zhao Q."/>
            <person name="Feng Q."/>
            <person name="Zhang L."/>
            <person name="Zhu J."/>
            <person name="Weng Q."/>
            <person name="Mu J."/>
            <person name="Lu Y."/>
            <person name="Fan D."/>
            <person name="Liu Y."/>
            <person name="Guan J."/>
            <person name="Zhang Y."/>
            <person name="Yu S."/>
            <person name="Liu X."/>
            <person name="Zhang Y."/>
            <person name="Hong G."/>
            <person name="Han B."/>
            <person name="Choisne N."/>
            <person name="Demange N."/>
            <person name="Orjeda G."/>
            <person name="Samain S."/>
            <person name="Cattolico L."/>
            <person name="Pelletier E."/>
            <person name="Couloux A."/>
            <person name="Segurens B."/>
            <person name="Wincker P."/>
            <person name="D'Hont A."/>
            <person name="Scarpelli C."/>
            <person name="Weissenbach J."/>
            <person name="Salanoubat M."/>
            <person name="Quetier F."/>
            <person name="Yu Y."/>
            <person name="Kim H.R."/>
            <person name="Rambo T."/>
            <person name="Currie J."/>
            <person name="Collura K."/>
            <person name="Luo M."/>
            <person name="Yang T."/>
            <person name="Ammiraju J.S.S."/>
            <person name="Engler F."/>
            <person name="Soderlund C."/>
            <person name="Wing R.A."/>
            <person name="Palmer L.E."/>
            <person name="de la Bastide M."/>
            <person name="Spiegel L."/>
            <person name="Nascimento L."/>
            <person name="Zutavern T."/>
            <person name="O'Shaughnessy A."/>
            <person name="Dike S."/>
            <person name="Dedhia N."/>
            <person name="Preston R."/>
            <person name="Balija V."/>
            <person name="McCombie W.R."/>
            <person name="Chow T."/>
            <person name="Chen H."/>
            <person name="Chung M."/>
            <person name="Chen C."/>
            <person name="Shaw J."/>
            <person name="Wu H."/>
            <person name="Hsiao K."/>
            <person name="Chao Y."/>
            <person name="Chu M."/>
            <person name="Cheng C."/>
            <person name="Hour A."/>
            <person name="Lee P."/>
            <person name="Lin S."/>
            <person name="Lin Y."/>
            <person name="Liou J."/>
            <person name="Liu S."/>
            <person name="Hsing Y."/>
            <person name="Raghuvanshi S."/>
            <person name="Mohanty A."/>
            <person name="Bharti A.K."/>
            <person name="Gaur A."/>
            <person name="Gupta V."/>
            <person name="Kumar D."/>
            <person name="Ravi V."/>
            <person name="Vij S."/>
            <person name="Kapur A."/>
            <person name="Khurana P."/>
            <person name="Khurana P."/>
            <person name="Khurana J.P."/>
            <person name="Tyagi A.K."/>
            <person name="Gaikwad K."/>
            <person name="Singh A."/>
            <person name="Dalal V."/>
            <person name="Srivastava S."/>
            <person name="Dixit A."/>
            <person name="Pal A.K."/>
            <person name="Ghazi I.A."/>
            <person name="Yadav M."/>
            <person name="Pandit A."/>
            <person name="Bhargava A."/>
            <person name="Sureshbabu K."/>
            <person name="Batra K."/>
            <person name="Sharma T.R."/>
            <person name="Mohapatra T."/>
            <person name="Singh N.K."/>
            <person name="Messing J."/>
            <person name="Nelson A.B."/>
            <person name="Fuks G."/>
            <person name="Kavchok S."/>
            <person name="Keizer G."/>
            <person name="Linton E."/>
            <person name="Llaca V."/>
            <person name="Song R."/>
            <person name="Tanyolac B."/>
            <person name="Young S."/>
            <person name="Ho-Il K."/>
            <person name="Hahn J.H."/>
            <person name="Sangsakoo G."/>
            <person name="Vanavichit A."/>
            <person name="de Mattos Luiz.A.T."/>
            <person name="Zimmer P.D."/>
            <person name="Malone G."/>
            <person name="Dellagostin O."/>
            <person name="de Oliveira A.C."/>
            <person name="Bevan M."/>
            <person name="Bancroft I."/>
            <person name="Minx P."/>
            <person name="Cordum H."/>
            <person name="Wilson R."/>
            <person name="Cheng Z."/>
            <person name="Jin W."/>
            <person name="Jiang J."/>
            <person name="Leong S.A."/>
            <person name="Iwama H."/>
            <person name="Gojobori T."/>
            <person name="Itoh T."/>
            <person name="Niimura Y."/>
            <person name="Fujii Y."/>
            <person name="Habara T."/>
            <person name="Sakai H."/>
            <person name="Sato Y."/>
            <person name="Wilson G."/>
            <person name="Kumar K."/>
            <person name="McCouch S."/>
            <person name="Juretic N."/>
            <person name="Hoen D."/>
            <person name="Wright S."/>
            <person name="Bruskiewich R."/>
            <person name="Bureau T."/>
            <person name="Miyao A."/>
            <person name="Hirochika H."/>
            <person name="Nishikawa T."/>
            <person name="Kadowaki K."/>
            <person name="Sugiura M."/>
            <person name="Burr B."/>
            <person name="Sasaki T."/>
        </authorList>
    </citation>
    <scope>NUCLEOTIDE SEQUENCE [LARGE SCALE GENOMIC DNA]</scope>
    <source>
        <strain evidence="5">cv. Nipponbare</strain>
    </source>
</reference>
<dbReference type="SMR" id="A0A0P0WYC8"/>
<dbReference type="SUPFAM" id="SSF47384">
    <property type="entry name" value="Homodimeric domain of signal transducing histidine kinase"/>
    <property type="match status" value="1"/>
</dbReference>